<dbReference type="Pfam" id="PF14479">
    <property type="entry name" value="HeLo"/>
    <property type="match status" value="1"/>
</dbReference>
<reference evidence="2 3" key="1">
    <citation type="submission" date="2024-09" db="EMBL/GenBank/DDBJ databases">
        <title>Itraconazole resistance in Madurella fahalii resulting from another homologue of gene encoding cytochrome P450 14-alpha sterol demethylase (CYP51).</title>
        <authorList>
            <person name="Yoshioka I."/>
            <person name="Fahal A.H."/>
            <person name="Kaneko S."/>
            <person name="Yaguchi T."/>
        </authorList>
    </citation>
    <scope>NUCLEOTIDE SEQUENCE [LARGE SCALE GENOMIC DNA]</scope>
    <source>
        <strain evidence="2 3">IFM 68171</strain>
    </source>
</reference>
<dbReference type="GeneID" id="98177079"/>
<dbReference type="Proteomes" id="UP001628179">
    <property type="component" value="Unassembled WGS sequence"/>
</dbReference>
<dbReference type="PANTHER" id="PTHR37542:SF3">
    <property type="entry name" value="PRION-INHIBITION AND PROPAGATION HELO DOMAIN-CONTAINING PROTEIN"/>
    <property type="match status" value="1"/>
</dbReference>
<dbReference type="PANTHER" id="PTHR37542">
    <property type="entry name" value="HELO DOMAIN-CONTAINING PROTEIN-RELATED"/>
    <property type="match status" value="1"/>
</dbReference>
<dbReference type="EMBL" id="BAAFSV010000003">
    <property type="protein sequence ID" value="GAB1316126.1"/>
    <property type="molecule type" value="Genomic_DNA"/>
</dbReference>
<dbReference type="Gene3D" id="1.20.120.1020">
    <property type="entry name" value="Prion-inhibition and propagation, HeLo domain"/>
    <property type="match status" value="1"/>
</dbReference>
<proteinExistence type="predicted"/>
<dbReference type="InterPro" id="IPR038305">
    <property type="entry name" value="HeLo_sf"/>
</dbReference>
<organism evidence="2 3">
    <name type="scientific">Madurella fahalii</name>
    <dbReference type="NCBI Taxonomy" id="1157608"/>
    <lineage>
        <taxon>Eukaryota</taxon>
        <taxon>Fungi</taxon>
        <taxon>Dikarya</taxon>
        <taxon>Ascomycota</taxon>
        <taxon>Pezizomycotina</taxon>
        <taxon>Sordariomycetes</taxon>
        <taxon>Sordariomycetidae</taxon>
        <taxon>Sordariales</taxon>
        <taxon>Sordariales incertae sedis</taxon>
        <taxon>Madurella</taxon>
    </lineage>
</organism>
<evidence type="ECO:0000313" key="2">
    <source>
        <dbReference type="EMBL" id="GAB1316126.1"/>
    </source>
</evidence>
<evidence type="ECO:0000259" key="1">
    <source>
        <dbReference type="Pfam" id="PF14479"/>
    </source>
</evidence>
<protein>
    <recommendedName>
        <fullName evidence="1">Prion-inhibition and propagation HeLo domain-containing protein</fullName>
    </recommendedName>
</protein>
<comment type="caution">
    <text evidence="2">The sequence shown here is derived from an EMBL/GenBank/DDBJ whole genome shotgun (WGS) entry which is preliminary data.</text>
</comment>
<dbReference type="RefSeq" id="XP_070917857.1">
    <property type="nucleotide sequence ID" value="XM_071061756.1"/>
</dbReference>
<accession>A0ABQ0GED5</accession>
<feature type="domain" description="Prion-inhibition and propagation HeLo" evidence="1">
    <location>
        <begin position="5"/>
        <end position="197"/>
    </location>
</feature>
<sequence>MEPAGHVVGVVGLAGLFSTCIDCFHLVRSGRYLGRDYLILETKYNNQHLRLSAWGRACGFTDANDSGGLPLEWSDDVRSAVSETLLRIAALLQDHRALSRRYGLSRREPNASMSVMSGALDSLARRFRAPPVKRPAVQAAVQWAIADKDKFAELVVHLKDFIDDLEDLTSDLTVPPRQRRFIQVEVESICDESELEVIEQARIGRRDPVADAASLRLSQLQSARTISPSGPAEDAEWEVIPQTASSLGCPLEAYRQILYTTLHTGMVLQPPYDWFYYNRDELTESLCIRPSTESFSVAENLLLFVQDLMAEDYRRVSDCVGASTVASVPWKLFPLIFRPGELIIEKRPDGDDDFRAYIQAGFPRLVWMADPEPQEVLEIPVATMHDERDSSTLRIQRSVFELEGGILADLPIIPKFFERDCDDEYLYNRGLKFSSLRWPQLVTYAGELGEYHERRRYTMCNPHAVHRFHLRDHFWRKLLVRNINFPSESTTSFESEDPEIESETMHQFRELLKLMKRRRWSGGPRKRIIVSLQGSCVGDAVASASRMTNRALYRIRLADRTENLDAIFRMAETLNDSWGCIILIEDIIEATKCLSTLEALEVLRPVHHFIEGYMGIVVFLLPNNPWDRLRLDSLMAQRFCIHFVFESLDRSADRRIKLWQQLIANLCNHRWTVTEDNGRLSETAHILGEWKVTEEEIVSIVDSVWCLPIDNPDSQTIYQLLHARLALSSAKANKATSKEIQDLEAQEAALIYRYRVRDDRDIVYRDLKWHLIDAKS</sequence>
<evidence type="ECO:0000313" key="3">
    <source>
        <dbReference type="Proteomes" id="UP001628179"/>
    </source>
</evidence>
<name>A0ABQ0GED5_9PEZI</name>
<keyword evidence="3" id="KW-1185">Reference proteome</keyword>
<gene>
    <name evidence="2" type="ORF">MFIFM68171_06336</name>
</gene>
<dbReference type="InterPro" id="IPR029498">
    <property type="entry name" value="HeLo_dom"/>
</dbReference>